<proteinExistence type="predicted"/>
<dbReference type="InterPro" id="IPR014862">
    <property type="entry name" value="TrwC"/>
</dbReference>
<keyword evidence="4" id="KW-0067">ATP-binding</keyword>
<dbReference type="EMBL" id="FUKO01000022">
    <property type="protein sequence ID" value="SJN37564.1"/>
    <property type="molecule type" value="Genomic_DNA"/>
</dbReference>
<evidence type="ECO:0000259" key="3">
    <source>
        <dbReference type="Pfam" id="PF08751"/>
    </source>
</evidence>
<dbReference type="InterPro" id="IPR027417">
    <property type="entry name" value="P-loop_NTPase"/>
</dbReference>
<feature type="domain" description="TrwC relaxase" evidence="3">
    <location>
        <begin position="14"/>
        <end position="295"/>
    </location>
</feature>
<dbReference type="OrthoDB" id="4524286at2"/>
<organism evidence="4 5">
    <name type="scientific">Microbacterium esteraromaticum</name>
    <dbReference type="NCBI Taxonomy" id="57043"/>
    <lineage>
        <taxon>Bacteria</taxon>
        <taxon>Bacillati</taxon>
        <taxon>Actinomycetota</taxon>
        <taxon>Actinomycetes</taxon>
        <taxon>Micrococcales</taxon>
        <taxon>Microbacteriaceae</taxon>
        <taxon>Microbacterium</taxon>
    </lineage>
</organism>
<keyword evidence="4" id="KW-0347">Helicase</keyword>
<evidence type="ECO:0000313" key="5">
    <source>
        <dbReference type="Proteomes" id="UP000196320"/>
    </source>
</evidence>
<feature type="compositionally biased region" description="Polar residues" evidence="2">
    <location>
        <begin position="539"/>
        <end position="548"/>
    </location>
</feature>
<dbReference type="Pfam" id="PF08751">
    <property type="entry name" value="TrwC"/>
    <property type="match status" value="1"/>
</dbReference>
<sequence>MKGGVILFRGSGTDARRYLESDRFRADDYYLEGGTALAEFTAVDARGEVIGGLGLTADEYAQWVDWINPLTGESMGKPRLPGEGRRGSPRFAEMVVNVPKSLSIAAALHPEVSEALDAAQRDAVAEIRSWLGQHSVTRVGPRGKQEVVPIEQLETVAVSHKTSRAGDPHRHIHFQIGTRVWAVGAWRGLDTGALFRQQGAIRALGTAVIAAHPQLAAVLDAHGLTLDPVPGEAAELEPWNTVMSKRGAQVARNLALFEAEWEAAHPGQEAGPVVRSRLLAKAWDHERPSKKPLQLGSEAGWLRELQDAGYTPNLPRAAAPARVALDKLQVQQVASRALDRCAAAASAWTVHDVQEQVARIVTEAGVRAGPDKLREFITITTRLAADDCLSILPPDAPRPEHVAHLTTLHVVAVETELRDRLAARATRSVSGATPEVDAPGLDADQVRAAAAIAGTAPLVVVEGAAGAGKTTMLRTAIEAAVAEGRRTRVVTPTKKAADVAAQELGVPTDSVAKLVHEHGWRWNRDGIWTRLAPGDTDPENGSTYTGPSPSARLARGERIVVDEAGMLDQDTALALLTVADEQGATLAFVGDRAQLPAVGRGGVLDMAAQLAPHVYDMTTVHRFADPKYAALTVQMRRGEHPALLFDRLHALGLVVLHEDSEAMRETIARDARDARDGDAITTATNDEARELNERIRHERVCAGLVDDHRTTTGSDGLSIGAGDVIQTRQNDSDVQVTNRQTWTVQNVGQDGSVWAKENGTGRRRQRTARLPSEYVTEHTHLAYASTAYGVQGATMPASHTVLSDALDASGVYVGMTRGQETNRLHIVAADVDDARDQFVAALERERADRGLVAATMAARESVAGLSADGPVRLVNAERVRLTEQIERAERATVWWKQAAGALGRQLREEQAEADQLEAIVTAAEATAAQMRAQVAVPLIEQATADATARLTARERLWAASTAHDTARRLGKRRFARAVAAANLEHDMVEAAGRARWRSLPETPAGVEAWATSVARREADTDPRVTMARERAAEARQDQQRLVARQMQERADLRRQVFGDRKPSDPRAQATRWQERAETARRDLAAIEALPPLEAAQLIRTRAAQAQAARETAERALAERRARAAQLEVTPRTRGHGPTPPSRGLGL</sequence>
<feature type="region of interest" description="Disordered" evidence="2">
    <location>
        <begin position="1017"/>
        <end position="1071"/>
    </location>
</feature>
<keyword evidence="4" id="KW-0540">Nuclease</keyword>
<dbReference type="Gene3D" id="2.30.30.940">
    <property type="match status" value="1"/>
</dbReference>
<dbReference type="SUPFAM" id="SSF52540">
    <property type="entry name" value="P-loop containing nucleoside triphosphate hydrolases"/>
    <property type="match status" value="1"/>
</dbReference>
<feature type="region of interest" description="Disordered" evidence="2">
    <location>
        <begin position="1103"/>
        <end position="1146"/>
    </location>
</feature>
<protein>
    <submittedName>
        <fullName evidence="4">ATP-dependent exoDNAse (Exonuclease V) alpha subunit-helicase superfamily I member-like</fullName>
    </submittedName>
</protein>
<evidence type="ECO:0000256" key="1">
    <source>
        <dbReference type="SAM" id="Coils"/>
    </source>
</evidence>
<gene>
    <name evidence="4" type="ORF">FM104_09685</name>
</gene>
<feature type="region of interest" description="Disordered" evidence="2">
    <location>
        <begin position="531"/>
        <end position="550"/>
    </location>
</feature>
<dbReference type="NCBIfam" id="NF041492">
    <property type="entry name" value="MobF"/>
    <property type="match status" value="1"/>
</dbReference>
<dbReference type="Proteomes" id="UP000196320">
    <property type="component" value="Unassembled WGS sequence"/>
</dbReference>
<feature type="compositionally biased region" description="Basic and acidic residues" evidence="2">
    <location>
        <begin position="1110"/>
        <end position="1121"/>
    </location>
</feature>
<dbReference type="Gene3D" id="3.40.50.300">
    <property type="entry name" value="P-loop containing nucleotide triphosphate hydrolases"/>
    <property type="match status" value="2"/>
</dbReference>
<dbReference type="AlphaFoldDB" id="A0A1R4K077"/>
<dbReference type="SUPFAM" id="SSF55464">
    <property type="entry name" value="Origin of replication-binding domain, RBD-like"/>
    <property type="match status" value="1"/>
</dbReference>
<dbReference type="Pfam" id="PF13604">
    <property type="entry name" value="AAA_30"/>
    <property type="match status" value="1"/>
</dbReference>
<evidence type="ECO:0000256" key="2">
    <source>
        <dbReference type="SAM" id="MobiDB-lite"/>
    </source>
</evidence>
<feature type="compositionally biased region" description="Basic and acidic residues" evidence="2">
    <location>
        <begin position="1046"/>
        <end position="1064"/>
    </location>
</feature>
<keyword evidence="4" id="KW-0378">Hydrolase</keyword>
<reference evidence="4 5" key="1">
    <citation type="submission" date="2017-02" db="EMBL/GenBank/DDBJ databases">
        <authorList>
            <person name="Peterson S.W."/>
        </authorList>
    </citation>
    <scope>NUCLEOTIDE SEQUENCE [LARGE SCALE GENOMIC DNA]</scope>
    <source>
        <strain evidence="4 5">B Mb 05.01</strain>
    </source>
</reference>
<keyword evidence="1" id="KW-0175">Coiled coil</keyword>
<feature type="coiled-coil region" evidence="1">
    <location>
        <begin position="871"/>
        <end position="933"/>
    </location>
</feature>
<keyword evidence="4" id="KW-0547">Nucleotide-binding</keyword>
<name>A0A1R4K077_9MICO</name>
<feature type="compositionally biased region" description="Basic and acidic residues" evidence="2">
    <location>
        <begin position="1017"/>
        <end position="1038"/>
    </location>
</feature>
<keyword evidence="5" id="KW-1185">Reference proteome</keyword>
<dbReference type="GO" id="GO:0004386">
    <property type="term" value="F:helicase activity"/>
    <property type="evidence" value="ECO:0007669"/>
    <property type="project" value="UniProtKB-KW"/>
</dbReference>
<keyword evidence="4" id="KW-0269">Exonuclease</keyword>
<evidence type="ECO:0000313" key="4">
    <source>
        <dbReference type="EMBL" id="SJN37564.1"/>
    </source>
</evidence>
<accession>A0A1R4K077</accession>
<dbReference type="GO" id="GO:0004527">
    <property type="term" value="F:exonuclease activity"/>
    <property type="evidence" value="ECO:0007669"/>
    <property type="project" value="UniProtKB-KW"/>
</dbReference>